<dbReference type="InterPro" id="IPR006485">
    <property type="entry name" value="Phage-like_holin"/>
</dbReference>
<keyword evidence="1" id="KW-0472">Membrane</keyword>
<dbReference type="NCBIfam" id="TIGR01598">
    <property type="entry name" value="holin_phiLC3"/>
    <property type="match status" value="1"/>
</dbReference>
<evidence type="ECO:0000313" key="3">
    <source>
        <dbReference type="Proteomes" id="UP000051804"/>
    </source>
</evidence>
<dbReference type="AlphaFoldDB" id="A0A0R1JZ62"/>
<sequence>MTKINWTVRLKSAKFWLAAVPALLLVGQAFGSVFGYTWDFAGLGDKLTGLINAVFALLTILGVVTDPTTAGLSDSEQALTYDKPKEDVE</sequence>
<comment type="caution">
    <text evidence="2">The sequence shown here is derived from an EMBL/GenBank/DDBJ whole genome shotgun (WGS) entry which is preliminary data.</text>
</comment>
<gene>
    <name evidence="2" type="ORF">FD02_GL001050</name>
</gene>
<dbReference type="STRING" id="1291734.FD02_GL001050"/>
<proteinExistence type="predicted"/>
<organism evidence="2 3">
    <name type="scientific">Lacticaseibacillus nasuensis JCM 17158</name>
    <dbReference type="NCBI Taxonomy" id="1291734"/>
    <lineage>
        <taxon>Bacteria</taxon>
        <taxon>Bacillati</taxon>
        <taxon>Bacillota</taxon>
        <taxon>Bacilli</taxon>
        <taxon>Lactobacillales</taxon>
        <taxon>Lactobacillaceae</taxon>
        <taxon>Lacticaseibacillus</taxon>
    </lineage>
</organism>
<dbReference type="OrthoDB" id="3176072at2"/>
<protein>
    <recommendedName>
        <fullName evidence="4">Holin</fullName>
    </recommendedName>
</protein>
<keyword evidence="1" id="KW-1133">Transmembrane helix</keyword>
<keyword evidence="3" id="KW-1185">Reference proteome</keyword>
<evidence type="ECO:0000256" key="1">
    <source>
        <dbReference type="SAM" id="Phobius"/>
    </source>
</evidence>
<dbReference type="Proteomes" id="UP000051804">
    <property type="component" value="Unassembled WGS sequence"/>
</dbReference>
<evidence type="ECO:0000313" key="2">
    <source>
        <dbReference type="EMBL" id="KRK73194.1"/>
    </source>
</evidence>
<dbReference type="EMBL" id="AZDJ01000013">
    <property type="protein sequence ID" value="KRK73194.1"/>
    <property type="molecule type" value="Genomic_DNA"/>
</dbReference>
<evidence type="ECO:0008006" key="4">
    <source>
        <dbReference type="Google" id="ProtNLM"/>
    </source>
</evidence>
<accession>A0A0R1JZ62</accession>
<name>A0A0R1JZ62_9LACO</name>
<keyword evidence="1" id="KW-0812">Transmembrane</keyword>
<reference evidence="2 3" key="1">
    <citation type="journal article" date="2015" name="Genome Announc.">
        <title>Expanding the biotechnology potential of lactobacilli through comparative genomics of 213 strains and associated genera.</title>
        <authorList>
            <person name="Sun Z."/>
            <person name="Harris H.M."/>
            <person name="McCann A."/>
            <person name="Guo C."/>
            <person name="Argimon S."/>
            <person name="Zhang W."/>
            <person name="Yang X."/>
            <person name="Jeffery I.B."/>
            <person name="Cooney J.C."/>
            <person name="Kagawa T.F."/>
            <person name="Liu W."/>
            <person name="Song Y."/>
            <person name="Salvetti E."/>
            <person name="Wrobel A."/>
            <person name="Rasinkangas P."/>
            <person name="Parkhill J."/>
            <person name="Rea M.C."/>
            <person name="O'Sullivan O."/>
            <person name="Ritari J."/>
            <person name="Douillard F.P."/>
            <person name="Paul Ross R."/>
            <person name="Yang R."/>
            <person name="Briner A.E."/>
            <person name="Felis G.E."/>
            <person name="de Vos W.M."/>
            <person name="Barrangou R."/>
            <person name="Klaenhammer T.R."/>
            <person name="Caufield P.W."/>
            <person name="Cui Y."/>
            <person name="Zhang H."/>
            <person name="O'Toole P.W."/>
        </authorList>
    </citation>
    <scope>NUCLEOTIDE SEQUENCE [LARGE SCALE GENOMIC DNA]</scope>
    <source>
        <strain evidence="2 3">JCM 17158</strain>
    </source>
</reference>
<dbReference type="PATRIC" id="fig|1291734.4.peg.1080"/>
<dbReference type="Pfam" id="PF04531">
    <property type="entry name" value="Phage_holin_1"/>
    <property type="match status" value="1"/>
</dbReference>
<feature type="transmembrane region" description="Helical" evidence="1">
    <location>
        <begin position="47"/>
        <end position="65"/>
    </location>
</feature>